<evidence type="ECO:0000313" key="13">
    <source>
        <dbReference type="Proteomes" id="UP001209083"/>
    </source>
</evidence>
<dbReference type="SMART" id="SM00382">
    <property type="entry name" value="AAA"/>
    <property type="match status" value="1"/>
</dbReference>
<dbReference type="InterPro" id="IPR004869">
    <property type="entry name" value="MMPL_dom"/>
</dbReference>
<keyword evidence="3" id="KW-1003">Cell membrane</keyword>
<feature type="transmembrane region" description="Helical" evidence="10">
    <location>
        <begin position="207"/>
        <end position="230"/>
    </location>
</feature>
<keyword evidence="7 10" id="KW-1133">Transmembrane helix</keyword>
<evidence type="ECO:0000256" key="4">
    <source>
        <dbReference type="ARBA" id="ARBA00022692"/>
    </source>
</evidence>
<dbReference type="EMBL" id="CP090958">
    <property type="protein sequence ID" value="WGW11198.1"/>
    <property type="molecule type" value="Genomic_DNA"/>
</dbReference>
<feature type="transmembrane region" description="Helical" evidence="10">
    <location>
        <begin position="596"/>
        <end position="620"/>
    </location>
</feature>
<dbReference type="RefSeq" id="WP_349637982.1">
    <property type="nucleotide sequence ID" value="NZ_CP090958.1"/>
</dbReference>
<evidence type="ECO:0000259" key="11">
    <source>
        <dbReference type="PROSITE" id="PS50156"/>
    </source>
</evidence>
<keyword evidence="6" id="KW-0067">ATP-binding</keyword>
<evidence type="ECO:0000256" key="7">
    <source>
        <dbReference type="ARBA" id="ARBA00022989"/>
    </source>
</evidence>
<dbReference type="PANTHER" id="PTHR33406">
    <property type="entry name" value="MEMBRANE PROTEIN MJ1562-RELATED"/>
    <property type="match status" value="1"/>
</dbReference>
<feature type="transmembrane region" description="Helical" evidence="10">
    <location>
        <begin position="20"/>
        <end position="37"/>
    </location>
</feature>
<feature type="transmembrane region" description="Helical" evidence="10">
    <location>
        <begin position="236"/>
        <end position="254"/>
    </location>
</feature>
<feature type="transmembrane region" description="Helical" evidence="10">
    <location>
        <begin position="531"/>
        <end position="551"/>
    </location>
</feature>
<feature type="transmembrane region" description="Helical" evidence="10">
    <location>
        <begin position="180"/>
        <end position="200"/>
    </location>
</feature>
<evidence type="ECO:0000256" key="8">
    <source>
        <dbReference type="ARBA" id="ARBA00023136"/>
    </source>
</evidence>
<keyword evidence="8 10" id="KW-0472">Membrane</keyword>
<dbReference type="Gene3D" id="1.20.1640.10">
    <property type="entry name" value="Multidrug efflux transporter AcrB transmembrane domain"/>
    <property type="match status" value="2"/>
</dbReference>
<evidence type="ECO:0000256" key="10">
    <source>
        <dbReference type="SAM" id="Phobius"/>
    </source>
</evidence>
<dbReference type="CDD" id="cd00267">
    <property type="entry name" value="ABC_ATPase"/>
    <property type="match status" value="1"/>
</dbReference>
<feature type="transmembrane region" description="Helical" evidence="10">
    <location>
        <begin position="641"/>
        <end position="663"/>
    </location>
</feature>
<evidence type="ECO:0000256" key="9">
    <source>
        <dbReference type="SAM" id="MobiDB-lite"/>
    </source>
</evidence>
<sequence length="915" mass="96110">MSSFLYSLGRAAYRRRGRTLAIWLLVLVLVGGVAGVFNKPFDEKFTLPGTQSQAALDSLSLTFPQVSGTTAQLVFATPDGDSIRDARYQDAIEDTAKDLESIAQVESATSPFDENIDGAISDDDGAGIISLQLRGAQAEITEETKTQLEERATQLVEEFPGSQAQAGGEAFSENRPGVSIVEAVGVVVALVVLLLTLGSFRAAGMPLATALLGVGISMAMVIGATAFTLISSTTPMLALMLGLAVGIDYALFIVSRHRDQLADGMEAEESAAQSIATAGSAVIFAGLTVMIALGGLAVANIPFLTTMGIAAALAVAVAVLIALTLLPAMLGFAGDKLRPKQRKPKQRKPDQAEGTGPRAAGGLARVWVRVVTKWPIVTILIVVAGLGVVSLPAQDLRLALPDNGSAPAGSPARTTYDLVSENFGEGYNGPLIVTAEIVGSDDPLGVMDGIADDIRALPGVADVPLATPNENADTGIIQVIPESAPDSEGTKQLVADIRGMSPQFEDEYGVETAVTGFTAVGIDVSDRLGKALLPFGILVVGLSLVLLTMVFRSIAVPLKATIGYLLSVAASFGAVAAVFEYGWFADLLNVEDVGPVISFLPILLMGVLFGLAMDYEVFLVARIREDYVHGKSAHQAIESGFVASSRVVAAAAIIMFAVFASFVPTGEGVIKAIALGLAVGVFVDAFVVRMTLVPAVLALLGRRAWWLPKWLDRVLPSFDVEGESLHHQLSLASWPSPDSNHRIYAEGLTMRSQLGTAFSDVDIALQPGELLVIEGQPGAGKTSLMLSLSGRMQFTEGRAKTAGFVLPEQAGAVRSRTGFVAVRSESDVCTDIRRANHGRPDILFIDDADRVQSFDARQAIATLIYDVTSGASGQSLVIGVGDAGALADLLPPDYLRLSLNRTYEPLSVHNAEGTR</sequence>
<accession>A0ABY8QQD5</accession>
<feature type="transmembrane region" description="Helical" evidence="10">
    <location>
        <begin position="563"/>
        <end position="584"/>
    </location>
</feature>
<dbReference type="SUPFAM" id="SSF52540">
    <property type="entry name" value="P-loop containing nucleoside triphosphate hydrolases"/>
    <property type="match status" value="1"/>
</dbReference>
<dbReference type="PROSITE" id="PS50156">
    <property type="entry name" value="SSD"/>
    <property type="match status" value="1"/>
</dbReference>
<dbReference type="Pfam" id="PF00005">
    <property type="entry name" value="ABC_tran"/>
    <property type="match status" value="1"/>
</dbReference>
<dbReference type="PANTHER" id="PTHR33406:SF11">
    <property type="entry name" value="MEMBRANE PROTEIN SCO6666-RELATED"/>
    <property type="match status" value="1"/>
</dbReference>
<dbReference type="InterPro" id="IPR000731">
    <property type="entry name" value="SSD"/>
</dbReference>
<organism evidence="12 13">
    <name type="scientific">Saxibacter everestensis</name>
    <dbReference type="NCBI Taxonomy" id="2909229"/>
    <lineage>
        <taxon>Bacteria</taxon>
        <taxon>Bacillati</taxon>
        <taxon>Actinomycetota</taxon>
        <taxon>Actinomycetes</taxon>
        <taxon>Micrococcales</taxon>
        <taxon>Brevibacteriaceae</taxon>
        <taxon>Saxibacter</taxon>
    </lineage>
</organism>
<keyword evidence="5" id="KW-0547">Nucleotide-binding</keyword>
<dbReference type="Proteomes" id="UP001209083">
    <property type="component" value="Chromosome"/>
</dbReference>
<dbReference type="InterPro" id="IPR003593">
    <property type="entry name" value="AAA+_ATPase"/>
</dbReference>
<dbReference type="Gene3D" id="3.40.50.300">
    <property type="entry name" value="P-loop containing nucleotide triphosphate hydrolases"/>
    <property type="match status" value="1"/>
</dbReference>
<feature type="transmembrane region" description="Helical" evidence="10">
    <location>
        <begin position="309"/>
        <end position="333"/>
    </location>
</feature>
<name>A0ABY8QQD5_9MICO</name>
<gene>
    <name evidence="12" type="ORF">LWF01_14020</name>
</gene>
<keyword evidence="13" id="KW-1185">Reference proteome</keyword>
<evidence type="ECO:0000256" key="2">
    <source>
        <dbReference type="ARBA" id="ARBA00010157"/>
    </source>
</evidence>
<reference evidence="12 13" key="1">
    <citation type="submission" date="2023-05" db="EMBL/GenBank/DDBJ databases">
        <title>Lithophilousrod everest ZFBP1038 complete genpme.</title>
        <authorList>
            <person name="Tian M."/>
        </authorList>
    </citation>
    <scope>NUCLEOTIDE SEQUENCE [LARGE SCALE GENOMIC DNA]</scope>
    <source>
        <strain evidence="12 13">ZFBP1038</strain>
    </source>
</reference>
<dbReference type="InterPro" id="IPR050545">
    <property type="entry name" value="Mycobact_MmpL"/>
</dbReference>
<proteinExistence type="inferred from homology"/>
<comment type="subcellular location">
    <subcellularLocation>
        <location evidence="1">Cell membrane</location>
        <topology evidence="1">Multi-pass membrane protein</topology>
    </subcellularLocation>
</comment>
<evidence type="ECO:0000256" key="6">
    <source>
        <dbReference type="ARBA" id="ARBA00022840"/>
    </source>
</evidence>
<dbReference type="InterPro" id="IPR027417">
    <property type="entry name" value="P-loop_NTPase"/>
</dbReference>
<dbReference type="InterPro" id="IPR003439">
    <property type="entry name" value="ABC_transporter-like_ATP-bd"/>
</dbReference>
<evidence type="ECO:0000256" key="3">
    <source>
        <dbReference type="ARBA" id="ARBA00022475"/>
    </source>
</evidence>
<evidence type="ECO:0000313" key="12">
    <source>
        <dbReference type="EMBL" id="WGW11198.1"/>
    </source>
</evidence>
<feature type="transmembrane region" description="Helical" evidence="10">
    <location>
        <begin position="669"/>
        <end position="700"/>
    </location>
</feature>
<feature type="transmembrane region" description="Helical" evidence="10">
    <location>
        <begin position="374"/>
        <end position="393"/>
    </location>
</feature>
<keyword evidence="4 10" id="KW-0812">Transmembrane</keyword>
<dbReference type="SUPFAM" id="SSF82866">
    <property type="entry name" value="Multidrug efflux transporter AcrB transmembrane domain"/>
    <property type="match status" value="2"/>
</dbReference>
<comment type="similarity">
    <text evidence="2">Belongs to the resistance-nodulation-cell division (RND) (TC 2.A.6) family. MmpL subfamily.</text>
</comment>
<evidence type="ECO:0000256" key="5">
    <source>
        <dbReference type="ARBA" id="ARBA00022741"/>
    </source>
</evidence>
<feature type="transmembrane region" description="Helical" evidence="10">
    <location>
        <begin position="275"/>
        <end position="303"/>
    </location>
</feature>
<dbReference type="Pfam" id="PF03176">
    <property type="entry name" value="MMPL"/>
    <property type="match status" value="2"/>
</dbReference>
<protein>
    <submittedName>
        <fullName evidence="12">Efflux RND transporter permease subunit</fullName>
    </submittedName>
</protein>
<feature type="domain" description="SSD" evidence="11">
    <location>
        <begin position="181"/>
        <end position="332"/>
    </location>
</feature>
<feature type="region of interest" description="Disordered" evidence="9">
    <location>
        <begin position="338"/>
        <end position="358"/>
    </location>
</feature>
<evidence type="ECO:0000256" key="1">
    <source>
        <dbReference type="ARBA" id="ARBA00004651"/>
    </source>
</evidence>